<accession>A0A8H4PSR7</accession>
<reference evidence="1 2" key="1">
    <citation type="journal article" date="2020" name="Genome Biol. Evol.">
        <title>A new high-quality draft genome assembly of the Chinese cordyceps Ophiocordyceps sinensis.</title>
        <authorList>
            <person name="Shu R."/>
            <person name="Zhang J."/>
            <person name="Meng Q."/>
            <person name="Zhang H."/>
            <person name="Zhou G."/>
            <person name="Li M."/>
            <person name="Wu P."/>
            <person name="Zhao Y."/>
            <person name="Chen C."/>
            <person name="Qin Q."/>
        </authorList>
    </citation>
    <scope>NUCLEOTIDE SEQUENCE [LARGE SCALE GENOMIC DNA]</scope>
    <source>
        <strain evidence="1 2">IOZ07</strain>
    </source>
</reference>
<comment type="caution">
    <text evidence="1">The sequence shown here is derived from an EMBL/GenBank/DDBJ whole genome shotgun (WGS) entry which is preliminary data.</text>
</comment>
<dbReference type="Proteomes" id="UP000557566">
    <property type="component" value="Unassembled WGS sequence"/>
</dbReference>
<name>A0A8H4PSR7_9HYPO</name>
<evidence type="ECO:0000313" key="1">
    <source>
        <dbReference type="EMBL" id="KAF4509816.1"/>
    </source>
</evidence>
<keyword evidence="2" id="KW-1185">Reference proteome</keyword>
<dbReference type="AlphaFoldDB" id="A0A8H4PSR7"/>
<dbReference type="EMBL" id="JAAVMX010000004">
    <property type="protein sequence ID" value="KAF4509816.1"/>
    <property type="molecule type" value="Genomic_DNA"/>
</dbReference>
<gene>
    <name evidence="1" type="ORF">G6O67_003953</name>
</gene>
<evidence type="ECO:0000313" key="2">
    <source>
        <dbReference type="Proteomes" id="UP000557566"/>
    </source>
</evidence>
<proteinExistence type="predicted"/>
<protein>
    <submittedName>
        <fullName evidence="1">Uncharacterized protein</fullName>
    </submittedName>
</protein>
<sequence length="178" mass="20435">MGTELHLARSCGRRSDATYGLLFAIISLSKFIKQARASTKSLLSESYEEAVIDTTSRCRNIDRLPFRQTARECAFETELPYGLGSTDPPNDISAHSEERLKATVKAALEKEHDDNNEKNELLSSVLLFERDIYTRAFLRRPVDIGNLQLIERLSQLRRFEFAARYGDYLAHLNGWDRY</sequence>
<dbReference type="OrthoDB" id="5154220at2759"/>
<organism evidence="1 2">
    <name type="scientific">Ophiocordyceps sinensis</name>
    <dbReference type="NCBI Taxonomy" id="72228"/>
    <lineage>
        <taxon>Eukaryota</taxon>
        <taxon>Fungi</taxon>
        <taxon>Dikarya</taxon>
        <taxon>Ascomycota</taxon>
        <taxon>Pezizomycotina</taxon>
        <taxon>Sordariomycetes</taxon>
        <taxon>Hypocreomycetidae</taxon>
        <taxon>Hypocreales</taxon>
        <taxon>Ophiocordycipitaceae</taxon>
        <taxon>Ophiocordyceps</taxon>
    </lineage>
</organism>